<dbReference type="InterPro" id="IPR043132">
    <property type="entry name" value="BCAT-like_C"/>
</dbReference>
<sequence length="83" mass="9222">MNEVGEVMGVCFTTVYSFRGGWWVTPPAGSGCKEGVPRRWALEHGGARGRMLRVEEVRDREVVWLSSAVGGFCWEICIWADGS</sequence>
<dbReference type="AlphaFoldDB" id="A0AA39WC71"/>
<comment type="caution">
    <text evidence="1">The sequence shown here is derived from an EMBL/GenBank/DDBJ whole genome shotgun (WGS) entry which is preliminary data.</text>
</comment>
<dbReference type="Proteomes" id="UP001175000">
    <property type="component" value="Unassembled WGS sequence"/>
</dbReference>
<evidence type="ECO:0000313" key="1">
    <source>
        <dbReference type="EMBL" id="KAK0609401.1"/>
    </source>
</evidence>
<reference evidence="1" key="1">
    <citation type="submission" date="2023-06" db="EMBL/GenBank/DDBJ databases">
        <title>Genome-scale phylogeny and comparative genomics of the fungal order Sordariales.</title>
        <authorList>
            <consortium name="Lawrence Berkeley National Laboratory"/>
            <person name="Hensen N."/>
            <person name="Bonometti L."/>
            <person name="Westerberg I."/>
            <person name="Brannstrom I.O."/>
            <person name="Guillou S."/>
            <person name="Cros-Aarteil S."/>
            <person name="Calhoun S."/>
            <person name="Haridas S."/>
            <person name="Kuo A."/>
            <person name="Mondo S."/>
            <person name="Pangilinan J."/>
            <person name="Riley R."/>
            <person name="Labutti K."/>
            <person name="Andreopoulos B."/>
            <person name="Lipzen A."/>
            <person name="Chen C."/>
            <person name="Yanf M."/>
            <person name="Daum C."/>
            <person name="Ng V."/>
            <person name="Clum A."/>
            <person name="Steindorff A."/>
            <person name="Ohm R."/>
            <person name="Martin F."/>
            <person name="Silar P."/>
            <person name="Natvig D."/>
            <person name="Lalanne C."/>
            <person name="Gautier V."/>
            <person name="Ament-Velasquez S.L."/>
            <person name="Kruys A."/>
            <person name="Hutchinson M.I."/>
            <person name="Powell A.J."/>
            <person name="Barry K."/>
            <person name="Miller A.N."/>
            <person name="Grigoriev I.V."/>
            <person name="Debuchy R."/>
            <person name="Gladieux P."/>
            <person name="Thoren M.H."/>
            <person name="Johannesson H."/>
        </authorList>
    </citation>
    <scope>NUCLEOTIDE SEQUENCE</scope>
    <source>
        <strain evidence="1">CBS 606.72</strain>
    </source>
</reference>
<dbReference type="Gene3D" id="3.20.10.10">
    <property type="entry name" value="D-amino Acid Aminotransferase, subunit A, domain 2"/>
    <property type="match status" value="1"/>
</dbReference>
<proteinExistence type="predicted"/>
<evidence type="ECO:0000313" key="2">
    <source>
        <dbReference type="Proteomes" id="UP001175000"/>
    </source>
</evidence>
<organism evidence="1 2">
    <name type="scientific">Immersiella caudata</name>
    <dbReference type="NCBI Taxonomy" id="314043"/>
    <lineage>
        <taxon>Eukaryota</taxon>
        <taxon>Fungi</taxon>
        <taxon>Dikarya</taxon>
        <taxon>Ascomycota</taxon>
        <taxon>Pezizomycotina</taxon>
        <taxon>Sordariomycetes</taxon>
        <taxon>Sordariomycetidae</taxon>
        <taxon>Sordariales</taxon>
        <taxon>Lasiosphaeriaceae</taxon>
        <taxon>Immersiella</taxon>
    </lineage>
</organism>
<dbReference type="GO" id="GO:0003824">
    <property type="term" value="F:catalytic activity"/>
    <property type="evidence" value="ECO:0007669"/>
    <property type="project" value="InterPro"/>
</dbReference>
<dbReference type="EMBL" id="JAULSU010000008">
    <property type="protein sequence ID" value="KAK0609401.1"/>
    <property type="molecule type" value="Genomic_DNA"/>
</dbReference>
<accession>A0AA39WC71</accession>
<keyword evidence="2" id="KW-1185">Reference proteome</keyword>
<dbReference type="SUPFAM" id="SSF56752">
    <property type="entry name" value="D-aminoacid aminotransferase-like PLP-dependent enzymes"/>
    <property type="match status" value="1"/>
</dbReference>
<name>A0AA39WC71_9PEZI</name>
<gene>
    <name evidence="1" type="ORF">B0T14DRAFT_531902</name>
</gene>
<dbReference type="InterPro" id="IPR036038">
    <property type="entry name" value="Aminotransferase-like"/>
</dbReference>
<protein>
    <submittedName>
        <fullName evidence="1">Uncharacterized protein</fullName>
    </submittedName>
</protein>